<keyword evidence="3" id="KW-1185">Reference proteome</keyword>
<protein>
    <submittedName>
        <fullName evidence="2">Acid sphingomyelinase-like phosphodiesterase 3b</fullName>
    </submittedName>
</protein>
<reference evidence="2 3" key="1">
    <citation type="submission" date="2024-06" db="EMBL/GenBank/DDBJ databases">
        <title>The draft genome of Grus japonensis, version 3.</title>
        <authorList>
            <person name="Nabeshima K."/>
            <person name="Suzuki S."/>
            <person name="Onuma M."/>
        </authorList>
    </citation>
    <scope>NUCLEOTIDE SEQUENCE [LARGE SCALE GENOMIC DNA]</scope>
    <source>
        <strain evidence="2 3">451A</strain>
    </source>
</reference>
<gene>
    <name evidence="2" type="ORF">GRJ2_001053300</name>
</gene>
<dbReference type="Proteomes" id="UP001623348">
    <property type="component" value="Unassembled WGS sequence"/>
</dbReference>
<accession>A0ABC9WL23</accession>
<evidence type="ECO:0000313" key="2">
    <source>
        <dbReference type="EMBL" id="GAB0185880.1"/>
    </source>
</evidence>
<comment type="caution">
    <text evidence="2">The sequence shown here is derived from an EMBL/GenBank/DDBJ whole genome shotgun (WGS) entry which is preliminary data.</text>
</comment>
<evidence type="ECO:0000256" key="1">
    <source>
        <dbReference type="SAM" id="MobiDB-lite"/>
    </source>
</evidence>
<dbReference type="EMBL" id="BAAFJT010000003">
    <property type="protein sequence ID" value="GAB0185880.1"/>
    <property type="molecule type" value="Genomic_DNA"/>
</dbReference>
<dbReference type="AlphaFoldDB" id="A0ABC9WL23"/>
<feature type="compositionally biased region" description="Basic and acidic residues" evidence="1">
    <location>
        <begin position="37"/>
        <end position="67"/>
    </location>
</feature>
<name>A0ABC9WL23_GRUJA</name>
<sequence>MEKIMVRQAVALQPTEVHSGPDIHLQPMEDPTLEQKTGTEEERRGEERRGEERRGEERRGEERRGEESVQQLRVSN</sequence>
<evidence type="ECO:0000313" key="3">
    <source>
        <dbReference type="Proteomes" id="UP001623348"/>
    </source>
</evidence>
<proteinExistence type="predicted"/>
<organism evidence="2 3">
    <name type="scientific">Grus japonensis</name>
    <name type="common">Japanese crane</name>
    <name type="synonym">Red-crowned crane</name>
    <dbReference type="NCBI Taxonomy" id="30415"/>
    <lineage>
        <taxon>Eukaryota</taxon>
        <taxon>Metazoa</taxon>
        <taxon>Chordata</taxon>
        <taxon>Craniata</taxon>
        <taxon>Vertebrata</taxon>
        <taxon>Euteleostomi</taxon>
        <taxon>Archelosauria</taxon>
        <taxon>Archosauria</taxon>
        <taxon>Dinosauria</taxon>
        <taxon>Saurischia</taxon>
        <taxon>Theropoda</taxon>
        <taxon>Coelurosauria</taxon>
        <taxon>Aves</taxon>
        <taxon>Neognathae</taxon>
        <taxon>Neoaves</taxon>
        <taxon>Gruiformes</taxon>
        <taxon>Gruidae</taxon>
        <taxon>Grus</taxon>
    </lineage>
</organism>
<feature type="region of interest" description="Disordered" evidence="1">
    <location>
        <begin position="12"/>
        <end position="76"/>
    </location>
</feature>